<protein>
    <recommendedName>
        <fullName evidence="1">C-type lectin domain-containing protein</fullName>
    </recommendedName>
</protein>
<feature type="domain" description="C-type lectin" evidence="1">
    <location>
        <begin position="55"/>
        <end position="178"/>
    </location>
</feature>
<evidence type="ECO:0000259" key="1">
    <source>
        <dbReference type="PROSITE" id="PS50041"/>
    </source>
</evidence>
<dbReference type="InterPro" id="IPR050111">
    <property type="entry name" value="C-type_lectin/snaclec_domain"/>
</dbReference>
<evidence type="ECO:0000313" key="3">
    <source>
        <dbReference type="Proteomes" id="UP001497623"/>
    </source>
</evidence>
<organism evidence="2 3">
    <name type="scientific">Meganyctiphanes norvegica</name>
    <name type="common">Northern krill</name>
    <name type="synonym">Thysanopoda norvegica</name>
    <dbReference type="NCBI Taxonomy" id="48144"/>
    <lineage>
        <taxon>Eukaryota</taxon>
        <taxon>Metazoa</taxon>
        <taxon>Ecdysozoa</taxon>
        <taxon>Arthropoda</taxon>
        <taxon>Crustacea</taxon>
        <taxon>Multicrustacea</taxon>
        <taxon>Malacostraca</taxon>
        <taxon>Eumalacostraca</taxon>
        <taxon>Eucarida</taxon>
        <taxon>Euphausiacea</taxon>
        <taxon>Euphausiidae</taxon>
        <taxon>Meganyctiphanes</taxon>
    </lineage>
</organism>
<dbReference type="PANTHER" id="PTHR22803">
    <property type="entry name" value="MANNOSE, PHOSPHOLIPASE, LECTIN RECEPTOR RELATED"/>
    <property type="match status" value="1"/>
</dbReference>
<accession>A0AAV2PRW2</accession>
<evidence type="ECO:0000313" key="2">
    <source>
        <dbReference type="EMBL" id="CAL4064025.1"/>
    </source>
</evidence>
<comment type="caution">
    <text evidence="2">The sequence shown here is derived from an EMBL/GenBank/DDBJ whole genome shotgun (WGS) entry which is preliminary data.</text>
</comment>
<name>A0AAV2PRW2_MEGNR</name>
<dbReference type="AlphaFoldDB" id="A0AAV2PRW2"/>
<dbReference type="InterPro" id="IPR016187">
    <property type="entry name" value="CTDL_fold"/>
</dbReference>
<reference evidence="2 3" key="1">
    <citation type="submission" date="2024-05" db="EMBL/GenBank/DDBJ databases">
        <authorList>
            <person name="Wallberg A."/>
        </authorList>
    </citation>
    <scope>NUCLEOTIDE SEQUENCE [LARGE SCALE GENOMIC DNA]</scope>
</reference>
<proteinExistence type="predicted"/>
<dbReference type="Pfam" id="PF00059">
    <property type="entry name" value="Lectin_C"/>
    <property type="match status" value="1"/>
</dbReference>
<dbReference type="Proteomes" id="UP001497623">
    <property type="component" value="Unassembled WGS sequence"/>
</dbReference>
<dbReference type="PROSITE" id="PS50041">
    <property type="entry name" value="C_TYPE_LECTIN_2"/>
    <property type="match status" value="1"/>
</dbReference>
<dbReference type="EMBL" id="CAXKWB010001329">
    <property type="protein sequence ID" value="CAL4064025.1"/>
    <property type="molecule type" value="Genomic_DNA"/>
</dbReference>
<dbReference type="CDD" id="cd00037">
    <property type="entry name" value="CLECT"/>
    <property type="match status" value="1"/>
</dbReference>
<dbReference type="SUPFAM" id="SSF56436">
    <property type="entry name" value="C-type lectin-like"/>
    <property type="match status" value="1"/>
</dbReference>
<dbReference type="SMART" id="SM00034">
    <property type="entry name" value="CLECT"/>
    <property type="match status" value="1"/>
</dbReference>
<dbReference type="InterPro" id="IPR001304">
    <property type="entry name" value="C-type_lectin-like"/>
</dbReference>
<gene>
    <name evidence="2" type="ORF">MNOR_LOCUS3777</name>
</gene>
<dbReference type="Gene3D" id="3.10.100.10">
    <property type="entry name" value="Mannose-Binding Protein A, subunit A"/>
    <property type="match status" value="1"/>
</dbReference>
<keyword evidence="3" id="KW-1185">Reference proteome</keyword>
<dbReference type="InterPro" id="IPR016186">
    <property type="entry name" value="C-type_lectin-like/link_sf"/>
</dbReference>
<sequence length="186" mass="21132">MFYFNDIPCNSTRQPICEEFSDTEYEYATLPKHTNLHNKHVSDTSVECPIPYVPVGDTCLAILFYTATMNWPEALLACEAMAGHLAKINDPELLRAVYLYLHEHDISDGSFWIGGSDRDGEGAWVWLDGSSVLRGSPMWGFRDGLEQPFVNESTNCLGILSGGYHYFRDDDCEETTKYKPICEPQW</sequence>